<comment type="caution">
    <text evidence="6">The sequence shown here is derived from an EMBL/GenBank/DDBJ whole genome shotgun (WGS) entry which is preliminary data.</text>
</comment>
<keyword evidence="2" id="KW-0813">Transport</keyword>
<evidence type="ECO:0000313" key="6">
    <source>
        <dbReference type="EMBL" id="EKV30470.1"/>
    </source>
</evidence>
<dbReference type="GO" id="GO:0006865">
    <property type="term" value="P:amino acid transport"/>
    <property type="evidence" value="ECO:0007669"/>
    <property type="project" value="TreeGrafter"/>
</dbReference>
<dbReference type="Gene3D" id="3.40.190.10">
    <property type="entry name" value="Periplasmic binding protein-like II"/>
    <property type="match status" value="2"/>
</dbReference>
<name>K9GWU8_9PROT</name>
<protein>
    <submittedName>
        <fullName evidence="6">Asparagine ABC transporter</fullName>
    </submittedName>
</protein>
<dbReference type="STRING" id="1238182.C882_4429"/>
<dbReference type="PANTHER" id="PTHR30085:SF7">
    <property type="entry name" value="AMINO-ACID ABC TRANSPORTER-BINDING PROTEIN YHDW-RELATED"/>
    <property type="match status" value="1"/>
</dbReference>
<dbReference type="eggNOG" id="COG0834">
    <property type="taxonomic scope" value="Bacteria"/>
</dbReference>
<accession>K9GWU8</accession>
<keyword evidence="7" id="KW-1185">Reference proteome</keyword>
<evidence type="ECO:0000256" key="2">
    <source>
        <dbReference type="ARBA" id="ARBA00022448"/>
    </source>
</evidence>
<dbReference type="PATRIC" id="fig|1238182.3.peg.2091"/>
<evidence type="ECO:0000256" key="1">
    <source>
        <dbReference type="ARBA" id="ARBA00010333"/>
    </source>
</evidence>
<evidence type="ECO:0000313" key="7">
    <source>
        <dbReference type="Proteomes" id="UP000009881"/>
    </source>
</evidence>
<dbReference type="PANTHER" id="PTHR30085">
    <property type="entry name" value="AMINO ACID ABC TRANSPORTER PERMEASE"/>
    <property type="match status" value="1"/>
</dbReference>
<gene>
    <name evidence="6" type="ORF">C882_4429</name>
</gene>
<comment type="similarity">
    <text evidence="1">Belongs to the bacterial solute-binding protein 3 family.</text>
</comment>
<dbReference type="EMBL" id="ANHY01000008">
    <property type="protein sequence ID" value="EKV30470.1"/>
    <property type="molecule type" value="Genomic_DNA"/>
</dbReference>
<organism evidence="6 7">
    <name type="scientific">Caenispirillum salinarum AK4</name>
    <dbReference type="NCBI Taxonomy" id="1238182"/>
    <lineage>
        <taxon>Bacteria</taxon>
        <taxon>Pseudomonadati</taxon>
        <taxon>Pseudomonadota</taxon>
        <taxon>Alphaproteobacteria</taxon>
        <taxon>Rhodospirillales</taxon>
        <taxon>Novispirillaceae</taxon>
        <taxon>Caenispirillum</taxon>
    </lineage>
</organism>
<proteinExistence type="inferred from homology"/>
<evidence type="ECO:0000256" key="3">
    <source>
        <dbReference type="ARBA" id="ARBA00022729"/>
    </source>
</evidence>
<dbReference type="Proteomes" id="UP000009881">
    <property type="component" value="Unassembled WGS sequence"/>
</dbReference>
<evidence type="ECO:0000259" key="5">
    <source>
        <dbReference type="SMART" id="SM00062"/>
    </source>
</evidence>
<dbReference type="InterPro" id="IPR001638">
    <property type="entry name" value="Solute-binding_3/MltF_N"/>
</dbReference>
<dbReference type="SMART" id="SM00062">
    <property type="entry name" value="PBPb"/>
    <property type="match status" value="1"/>
</dbReference>
<feature type="chain" id="PRO_5003931341" evidence="4">
    <location>
        <begin position="27"/>
        <end position="368"/>
    </location>
</feature>
<feature type="domain" description="Solute-binding protein family 3/N-terminal" evidence="5">
    <location>
        <begin position="62"/>
        <end position="285"/>
    </location>
</feature>
<feature type="signal peptide" evidence="4">
    <location>
        <begin position="1"/>
        <end position="26"/>
    </location>
</feature>
<dbReference type="InterPro" id="IPR051455">
    <property type="entry name" value="Bact_solute-bind_prot3"/>
</dbReference>
<keyword evidence="3 4" id="KW-0732">Signal</keyword>
<dbReference type="SUPFAM" id="SSF53850">
    <property type="entry name" value="Periplasmic binding protein-like II"/>
    <property type="match status" value="1"/>
</dbReference>
<reference evidence="6 7" key="1">
    <citation type="journal article" date="2013" name="Genome Announc.">
        <title>Draft Genome Sequence of an Alphaproteobacterium, Caenispirillum salinarum AK4(T), Isolated from a Solar Saltern.</title>
        <authorList>
            <person name="Khatri I."/>
            <person name="Singh A."/>
            <person name="Korpole S."/>
            <person name="Pinnaka A.K."/>
            <person name="Subramanian S."/>
        </authorList>
    </citation>
    <scope>NUCLEOTIDE SEQUENCE [LARGE SCALE GENOMIC DNA]</scope>
    <source>
        <strain evidence="6 7">AK4</strain>
    </source>
</reference>
<dbReference type="Pfam" id="PF00497">
    <property type="entry name" value="SBP_bac_3"/>
    <property type="match status" value="1"/>
</dbReference>
<sequence>MWLAGAVAVAGIVLAVMALTPDKADAAGTAPTAAAPAPVQVAVTAASARDGGTVDAIRRRGTLRCGVGAVSEYAWRDDTGRMRGFRADFCRALAAVVLDSPDAVEFVSLIASTRFKKLQDGSVDVLVAGVTWTMTREADVGLAFTTPILYDGQGFIARRGSGMERLDDVTTPARVCVIADTTTERNLKAYIRETGLPLTVESRHTQDGTWSAFLSRSCDLITGDRLSLMLARAVRTPDADDYLILPDMISREPLTPAVRGDDPRWESIVRFTIHALLLAEHVGVDQARAAADDAQAETPEARRLLGLDRGAGAAVGLDDAWARRAIATAGHYGELFERTLGNGSRFGLPRGLNALWTDGGLHYPLPLW</sequence>
<dbReference type="AlphaFoldDB" id="K9GWU8"/>
<evidence type="ECO:0000256" key="4">
    <source>
        <dbReference type="SAM" id="SignalP"/>
    </source>
</evidence>